<feature type="transmembrane region" description="Helical" evidence="7">
    <location>
        <begin position="47"/>
        <end position="67"/>
    </location>
</feature>
<keyword evidence="6 7" id="KW-0472">Membrane</keyword>
<evidence type="ECO:0000256" key="4">
    <source>
        <dbReference type="ARBA" id="ARBA00022692"/>
    </source>
</evidence>
<dbReference type="PANTHER" id="PTHR23513">
    <property type="entry name" value="INTEGRAL MEMBRANE EFFLUX PROTEIN-RELATED"/>
    <property type="match status" value="1"/>
</dbReference>
<proteinExistence type="predicted"/>
<evidence type="ECO:0000256" key="7">
    <source>
        <dbReference type="SAM" id="Phobius"/>
    </source>
</evidence>
<evidence type="ECO:0000313" key="8">
    <source>
        <dbReference type="EMBL" id="PIY71990.1"/>
    </source>
</evidence>
<keyword evidence="2" id="KW-0813">Transport</keyword>
<keyword evidence="3" id="KW-1003">Cell membrane</keyword>
<organism evidence="8 9">
    <name type="scientific">Candidatus Roizmanbacteria bacterium CG_4_10_14_0_8_um_filter_33_9</name>
    <dbReference type="NCBI Taxonomy" id="1974826"/>
    <lineage>
        <taxon>Bacteria</taxon>
        <taxon>Candidatus Roizmaniibacteriota</taxon>
    </lineage>
</organism>
<evidence type="ECO:0000256" key="2">
    <source>
        <dbReference type="ARBA" id="ARBA00022448"/>
    </source>
</evidence>
<comment type="caution">
    <text evidence="8">The sequence shown here is derived from an EMBL/GenBank/DDBJ whole genome shotgun (WGS) entry which is preliminary data.</text>
</comment>
<evidence type="ECO:0000256" key="3">
    <source>
        <dbReference type="ARBA" id="ARBA00022475"/>
    </source>
</evidence>
<dbReference type="AlphaFoldDB" id="A0A2M7QJF6"/>
<reference evidence="9" key="1">
    <citation type="submission" date="2017-09" db="EMBL/GenBank/DDBJ databases">
        <title>Depth-based differentiation of microbial function through sediment-hosted aquifers and enrichment of novel symbionts in the deep terrestrial subsurface.</title>
        <authorList>
            <person name="Probst A.J."/>
            <person name="Ladd B."/>
            <person name="Jarett J.K."/>
            <person name="Geller-Mcgrath D.E."/>
            <person name="Sieber C.M.K."/>
            <person name="Emerson J.B."/>
            <person name="Anantharaman K."/>
            <person name="Thomas B.C."/>
            <person name="Malmstrom R."/>
            <person name="Stieglmeier M."/>
            <person name="Klingl A."/>
            <person name="Woyke T."/>
            <person name="Ryan C.M."/>
            <person name="Banfield J.F."/>
        </authorList>
    </citation>
    <scope>NUCLEOTIDE SEQUENCE [LARGE SCALE GENOMIC DNA]</scope>
</reference>
<accession>A0A2M7QJF6</accession>
<evidence type="ECO:0000313" key="9">
    <source>
        <dbReference type="Proteomes" id="UP000229401"/>
    </source>
</evidence>
<evidence type="ECO:0000256" key="5">
    <source>
        <dbReference type="ARBA" id="ARBA00022989"/>
    </source>
</evidence>
<keyword evidence="5 7" id="KW-1133">Transmembrane helix</keyword>
<gene>
    <name evidence="8" type="ORF">COY87_03320</name>
</gene>
<feature type="transmembrane region" description="Helical" evidence="7">
    <location>
        <begin position="79"/>
        <end position="99"/>
    </location>
</feature>
<dbReference type="SUPFAM" id="SSF103473">
    <property type="entry name" value="MFS general substrate transporter"/>
    <property type="match status" value="1"/>
</dbReference>
<dbReference type="InterPro" id="IPR036259">
    <property type="entry name" value="MFS_trans_sf"/>
</dbReference>
<protein>
    <submittedName>
        <fullName evidence="8">MFS transporter</fullName>
    </submittedName>
</protein>
<name>A0A2M7QJF6_9BACT</name>
<sequence>MKTSPFKALSHPPFRNIWFAMFMSRIGTEMQNVGINWHVYMLTKSPLALGLIGLFRIAPIIFFSLIGGVVADHVNRKKLLLITQCLSIFFAGILTIITFKKIDNLTLL</sequence>
<comment type="subcellular location">
    <subcellularLocation>
        <location evidence="1">Cell membrane</location>
        <topology evidence="1">Multi-pass membrane protein</topology>
    </subcellularLocation>
</comment>
<evidence type="ECO:0000256" key="6">
    <source>
        <dbReference type="ARBA" id="ARBA00023136"/>
    </source>
</evidence>
<dbReference type="Proteomes" id="UP000229401">
    <property type="component" value="Unassembled WGS sequence"/>
</dbReference>
<dbReference type="PANTHER" id="PTHR23513:SF11">
    <property type="entry name" value="STAPHYLOFERRIN A TRANSPORTER"/>
    <property type="match status" value="1"/>
</dbReference>
<dbReference type="Pfam" id="PF05977">
    <property type="entry name" value="MFS_3"/>
    <property type="match status" value="1"/>
</dbReference>
<keyword evidence="4 7" id="KW-0812">Transmembrane</keyword>
<dbReference type="InterPro" id="IPR010290">
    <property type="entry name" value="TM_effector"/>
</dbReference>
<dbReference type="EMBL" id="PFLI01000110">
    <property type="protein sequence ID" value="PIY71990.1"/>
    <property type="molecule type" value="Genomic_DNA"/>
</dbReference>
<evidence type="ECO:0000256" key="1">
    <source>
        <dbReference type="ARBA" id="ARBA00004651"/>
    </source>
</evidence>
<feature type="non-terminal residue" evidence="8">
    <location>
        <position position="108"/>
    </location>
</feature>
<dbReference type="GO" id="GO:0005886">
    <property type="term" value="C:plasma membrane"/>
    <property type="evidence" value="ECO:0007669"/>
    <property type="project" value="UniProtKB-SubCell"/>
</dbReference>
<dbReference type="Gene3D" id="1.20.1250.20">
    <property type="entry name" value="MFS general substrate transporter like domains"/>
    <property type="match status" value="1"/>
</dbReference>